<dbReference type="GO" id="GO:0005737">
    <property type="term" value="C:cytoplasm"/>
    <property type="evidence" value="ECO:0007669"/>
    <property type="project" value="TreeGrafter"/>
</dbReference>
<evidence type="ECO:0000313" key="15">
    <source>
        <dbReference type="Proteomes" id="UP001460270"/>
    </source>
</evidence>
<gene>
    <name evidence="14" type="ORF">WMY93_022468</name>
</gene>
<dbReference type="Pfam" id="PF00383">
    <property type="entry name" value="dCMP_cyt_deam_1"/>
    <property type="match status" value="1"/>
</dbReference>
<dbReference type="InterPro" id="IPR016192">
    <property type="entry name" value="APOBEC/CMP_deaminase_Zn-bd"/>
</dbReference>
<keyword evidence="5" id="KW-0677">Repeat</keyword>
<keyword evidence="6" id="KW-0378">Hydrolase</keyword>
<organism evidence="14 15">
    <name type="scientific">Mugilogobius chulae</name>
    <name type="common">yellowstripe goby</name>
    <dbReference type="NCBI Taxonomy" id="88201"/>
    <lineage>
        <taxon>Eukaryota</taxon>
        <taxon>Metazoa</taxon>
        <taxon>Chordata</taxon>
        <taxon>Craniata</taxon>
        <taxon>Vertebrata</taxon>
        <taxon>Euteleostomi</taxon>
        <taxon>Actinopterygii</taxon>
        <taxon>Neopterygii</taxon>
        <taxon>Teleostei</taxon>
        <taxon>Neoteleostei</taxon>
        <taxon>Acanthomorphata</taxon>
        <taxon>Gobiaria</taxon>
        <taxon>Gobiiformes</taxon>
        <taxon>Gobioidei</taxon>
        <taxon>Gobiidae</taxon>
        <taxon>Gobionellinae</taxon>
        <taxon>Mugilogobius</taxon>
    </lineage>
</organism>
<keyword evidence="15" id="KW-1185">Reference proteome</keyword>
<dbReference type="GO" id="GO:0008270">
    <property type="term" value="F:zinc ion binding"/>
    <property type="evidence" value="ECO:0007669"/>
    <property type="project" value="InterPro"/>
</dbReference>
<comment type="cofactor">
    <cofactor evidence="1">
        <name>Zn(2+)</name>
        <dbReference type="ChEBI" id="CHEBI:29105"/>
    </cofactor>
</comment>
<comment type="caution">
    <text evidence="14">The sequence shown here is derived from an EMBL/GenBank/DDBJ whole genome shotgun (WGS) entry which is preliminary data.</text>
</comment>
<comment type="similarity">
    <text evidence="2">Belongs to the cytidine and deoxycytidylate deaminase family.</text>
</comment>
<protein>
    <recommendedName>
        <fullName evidence="8">Cytidine and dCMP deaminase domain-containing protein 1</fullName>
        <ecNumber evidence="3">3.5.4.5</ecNumber>
    </recommendedName>
    <alternativeName>
        <fullName evidence="9">Cytidine deaminase</fullName>
    </alternativeName>
</protein>
<keyword evidence="7" id="KW-0862">Zinc</keyword>
<dbReference type="SUPFAM" id="SSF53927">
    <property type="entry name" value="Cytidine deaminase-like"/>
    <property type="match status" value="2"/>
</dbReference>
<dbReference type="PROSITE" id="PS00903">
    <property type="entry name" value="CYT_DCMP_DEAMINASES_1"/>
    <property type="match status" value="1"/>
</dbReference>
<evidence type="ECO:0000256" key="3">
    <source>
        <dbReference type="ARBA" id="ARBA00012783"/>
    </source>
</evidence>
<dbReference type="InterPro" id="IPR002125">
    <property type="entry name" value="CMP_dCMP_dom"/>
</dbReference>
<comment type="catalytic activity">
    <reaction evidence="10">
        <text>2'-deoxycytidine + H2O + H(+) = 2'-deoxyuridine + NH4(+)</text>
        <dbReference type="Rhea" id="RHEA:13433"/>
        <dbReference type="ChEBI" id="CHEBI:15377"/>
        <dbReference type="ChEBI" id="CHEBI:15378"/>
        <dbReference type="ChEBI" id="CHEBI:15698"/>
        <dbReference type="ChEBI" id="CHEBI:16450"/>
        <dbReference type="ChEBI" id="CHEBI:28938"/>
        <dbReference type="EC" id="3.5.4.5"/>
    </reaction>
</comment>
<dbReference type="PROSITE" id="PS51747">
    <property type="entry name" value="CYT_DCMP_DEAMINASES_2"/>
    <property type="match status" value="1"/>
</dbReference>
<evidence type="ECO:0000256" key="7">
    <source>
        <dbReference type="ARBA" id="ARBA00022833"/>
    </source>
</evidence>
<dbReference type="EMBL" id="JBBPFD010000016">
    <property type="protein sequence ID" value="KAK7893316.1"/>
    <property type="molecule type" value="Genomic_DNA"/>
</dbReference>
<evidence type="ECO:0000256" key="12">
    <source>
        <dbReference type="SAM" id="MobiDB-lite"/>
    </source>
</evidence>
<evidence type="ECO:0000256" key="11">
    <source>
        <dbReference type="ARBA" id="ARBA00049558"/>
    </source>
</evidence>
<evidence type="ECO:0000256" key="9">
    <source>
        <dbReference type="ARBA" id="ARBA00041919"/>
    </source>
</evidence>
<sequence length="412" mass="45715">MGFPRTGSNPVRDEFIYAPRFTPPAREKKGSWSGIKPSWMEESELKNRAGPCRAETARTEAFRRTAEDKINTVGLVVVKDSKVVGLHSSGSELHAGPSAILEHGSKLSQSSLYFSRRPCATCLKMIINGTKNTPICFWPGDPEISTLTPPPSSENSTSHDASVLLISEEAALDAVASDKLKSTVALTSASHPVSDASLRSQFDPDHDPVCPDVAVHCMVQARLLSYRTEDPKVGVGAVIWAKRQESGCVPALMGGLYLVGCGFNAYPSGSHFNEFPQMDDKQEDRQRRKYRYIIHAEQNALTFRTHEIRRSDASLLFVTKCPCDECVPLIRAAGVSHIYTSDLDQGRDKGDISYRRFQHLQGVHKYCWQRNPSAGHHTSHYVNGFLGKHKTEPEHRNSKKLRPFPDSNGEEL</sequence>
<feature type="domain" description="CMP/dCMP-type deaminase" evidence="13">
    <location>
        <begin position="212"/>
        <end position="354"/>
    </location>
</feature>
<proteinExistence type="inferred from homology"/>
<dbReference type="EC" id="3.5.4.5" evidence="3"/>
<name>A0AAW0NE35_9GOBI</name>
<accession>A0AAW0NE35</accession>
<evidence type="ECO:0000256" key="10">
    <source>
        <dbReference type="ARBA" id="ARBA00049252"/>
    </source>
</evidence>
<keyword evidence="4" id="KW-0479">Metal-binding</keyword>
<evidence type="ECO:0000256" key="5">
    <source>
        <dbReference type="ARBA" id="ARBA00022737"/>
    </source>
</evidence>
<dbReference type="PANTHER" id="PTHR11086:SF14">
    <property type="entry name" value="CYTIDINE AND DCMP DEAMINASE DOMAIN-CONTAINING PROTEIN 1"/>
    <property type="match status" value="1"/>
</dbReference>
<dbReference type="Gene3D" id="3.40.140.10">
    <property type="entry name" value="Cytidine Deaminase, domain 2"/>
    <property type="match status" value="2"/>
</dbReference>
<evidence type="ECO:0000256" key="2">
    <source>
        <dbReference type="ARBA" id="ARBA00006576"/>
    </source>
</evidence>
<comment type="catalytic activity">
    <reaction evidence="11">
        <text>cytidine + H2O + H(+) = uridine + NH4(+)</text>
        <dbReference type="Rhea" id="RHEA:16069"/>
        <dbReference type="ChEBI" id="CHEBI:15377"/>
        <dbReference type="ChEBI" id="CHEBI:15378"/>
        <dbReference type="ChEBI" id="CHEBI:16704"/>
        <dbReference type="ChEBI" id="CHEBI:17562"/>
        <dbReference type="ChEBI" id="CHEBI:28938"/>
        <dbReference type="EC" id="3.5.4.5"/>
    </reaction>
</comment>
<evidence type="ECO:0000313" key="14">
    <source>
        <dbReference type="EMBL" id="KAK7893316.1"/>
    </source>
</evidence>
<dbReference type="PANTHER" id="PTHR11086">
    <property type="entry name" value="DEOXYCYTIDYLATE DEAMINASE-RELATED"/>
    <property type="match status" value="1"/>
</dbReference>
<dbReference type="GO" id="GO:0004132">
    <property type="term" value="F:dCMP deaminase activity"/>
    <property type="evidence" value="ECO:0007669"/>
    <property type="project" value="TreeGrafter"/>
</dbReference>
<evidence type="ECO:0000256" key="6">
    <source>
        <dbReference type="ARBA" id="ARBA00022801"/>
    </source>
</evidence>
<feature type="region of interest" description="Disordered" evidence="12">
    <location>
        <begin position="379"/>
        <end position="412"/>
    </location>
</feature>
<dbReference type="InterPro" id="IPR016193">
    <property type="entry name" value="Cytidine_deaminase-like"/>
</dbReference>
<dbReference type="InterPro" id="IPR015517">
    <property type="entry name" value="dCMP_deaminase-rel"/>
</dbReference>
<evidence type="ECO:0000256" key="8">
    <source>
        <dbReference type="ARBA" id="ARBA00040574"/>
    </source>
</evidence>
<dbReference type="Proteomes" id="UP001460270">
    <property type="component" value="Unassembled WGS sequence"/>
</dbReference>
<dbReference type="AlphaFoldDB" id="A0AAW0NE35"/>
<evidence type="ECO:0000256" key="4">
    <source>
        <dbReference type="ARBA" id="ARBA00022723"/>
    </source>
</evidence>
<evidence type="ECO:0000256" key="1">
    <source>
        <dbReference type="ARBA" id="ARBA00001947"/>
    </source>
</evidence>
<reference evidence="15" key="1">
    <citation type="submission" date="2024-04" db="EMBL/GenBank/DDBJ databases">
        <title>Salinicola lusitanus LLJ914,a marine bacterium isolated from the Okinawa Trough.</title>
        <authorList>
            <person name="Li J."/>
        </authorList>
    </citation>
    <scope>NUCLEOTIDE SEQUENCE [LARGE SCALE GENOMIC DNA]</scope>
</reference>
<evidence type="ECO:0000259" key="13">
    <source>
        <dbReference type="PROSITE" id="PS51747"/>
    </source>
</evidence>